<keyword evidence="2" id="KW-1185">Reference proteome</keyword>
<name>A0AAE0YGL7_9GAST</name>
<accession>A0AAE0YGL7</accession>
<evidence type="ECO:0000313" key="2">
    <source>
        <dbReference type="Proteomes" id="UP001283361"/>
    </source>
</evidence>
<comment type="caution">
    <text evidence="1">The sequence shown here is derived from an EMBL/GenBank/DDBJ whole genome shotgun (WGS) entry which is preliminary data.</text>
</comment>
<dbReference type="Proteomes" id="UP001283361">
    <property type="component" value="Unassembled WGS sequence"/>
</dbReference>
<dbReference type="EMBL" id="JAWDGP010006253">
    <property type="protein sequence ID" value="KAK3744622.1"/>
    <property type="molecule type" value="Genomic_DNA"/>
</dbReference>
<organism evidence="1 2">
    <name type="scientific">Elysia crispata</name>
    <name type="common">lettuce slug</name>
    <dbReference type="NCBI Taxonomy" id="231223"/>
    <lineage>
        <taxon>Eukaryota</taxon>
        <taxon>Metazoa</taxon>
        <taxon>Spiralia</taxon>
        <taxon>Lophotrochozoa</taxon>
        <taxon>Mollusca</taxon>
        <taxon>Gastropoda</taxon>
        <taxon>Heterobranchia</taxon>
        <taxon>Euthyneura</taxon>
        <taxon>Panpulmonata</taxon>
        <taxon>Sacoglossa</taxon>
        <taxon>Placobranchoidea</taxon>
        <taxon>Plakobranchidae</taxon>
        <taxon>Elysia</taxon>
    </lineage>
</organism>
<proteinExistence type="predicted"/>
<sequence>MQTKPGNARKLGFARRIGAQRDLGDDTMILAEGYRATVTDI</sequence>
<gene>
    <name evidence="1" type="ORF">RRG08_062272</name>
</gene>
<dbReference type="AlphaFoldDB" id="A0AAE0YGL7"/>
<evidence type="ECO:0000313" key="1">
    <source>
        <dbReference type="EMBL" id="KAK3744622.1"/>
    </source>
</evidence>
<protein>
    <submittedName>
        <fullName evidence="1">Uncharacterized protein</fullName>
    </submittedName>
</protein>
<reference evidence="1" key="1">
    <citation type="journal article" date="2023" name="G3 (Bethesda)">
        <title>A reference genome for the long-term kleptoplast-retaining sea slug Elysia crispata morphotype clarki.</title>
        <authorList>
            <person name="Eastman K.E."/>
            <person name="Pendleton A.L."/>
            <person name="Shaikh M.A."/>
            <person name="Suttiyut T."/>
            <person name="Ogas R."/>
            <person name="Tomko P."/>
            <person name="Gavelis G."/>
            <person name="Widhalm J.R."/>
            <person name="Wisecaver J.H."/>
        </authorList>
    </citation>
    <scope>NUCLEOTIDE SEQUENCE</scope>
    <source>
        <strain evidence="1">ECLA1</strain>
    </source>
</reference>